<evidence type="ECO:0008006" key="4">
    <source>
        <dbReference type="Google" id="ProtNLM"/>
    </source>
</evidence>
<name>A0A1Q2LHY8_9HELI</name>
<protein>
    <recommendedName>
        <fullName evidence="4">DUF4468 domain-containing protein</fullName>
    </recommendedName>
</protein>
<organism evidence="2 3">
    <name type="scientific">Helicobacter bilis</name>
    <dbReference type="NCBI Taxonomy" id="37372"/>
    <lineage>
        <taxon>Bacteria</taxon>
        <taxon>Pseudomonadati</taxon>
        <taxon>Campylobacterota</taxon>
        <taxon>Epsilonproteobacteria</taxon>
        <taxon>Campylobacterales</taxon>
        <taxon>Helicobacteraceae</taxon>
        <taxon>Helicobacter</taxon>
    </lineage>
</organism>
<accession>A0A1Q2LHY8</accession>
<keyword evidence="1" id="KW-0732">Signal</keyword>
<dbReference type="RefSeq" id="WP_077388908.1">
    <property type="nucleotide sequence ID" value="NZ_CALESD010000093.1"/>
</dbReference>
<dbReference type="KEGG" id="hbl:XJ32_07680"/>
<evidence type="ECO:0000313" key="2">
    <source>
        <dbReference type="EMBL" id="AQQ59989.1"/>
    </source>
</evidence>
<dbReference type="AlphaFoldDB" id="A0A1Q2LHY8"/>
<gene>
    <name evidence="2" type="ORF">XJ32_07680</name>
</gene>
<feature type="signal peptide" evidence="1">
    <location>
        <begin position="1"/>
        <end position="24"/>
    </location>
</feature>
<evidence type="ECO:0000313" key="3">
    <source>
        <dbReference type="Proteomes" id="UP000188298"/>
    </source>
</evidence>
<reference evidence="2 3" key="1">
    <citation type="submission" date="2017-02" db="EMBL/GenBank/DDBJ databases">
        <title>Whole genome sequencing of Helicobacter bilis strain AAQJH.</title>
        <authorList>
            <person name="Conlan S."/>
            <person name="Thomas P.J."/>
            <person name="Mullikin J."/>
            <person name="Palmore T.N."/>
            <person name="Frank K.M."/>
            <person name="Segre J.A."/>
        </authorList>
    </citation>
    <scope>NUCLEOTIDE SEQUENCE [LARGE SCALE GENOMIC DNA]</scope>
    <source>
        <strain evidence="2 3">AAQJH</strain>
    </source>
</reference>
<dbReference type="EMBL" id="CP019645">
    <property type="protein sequence ID" value="AQQ59989.1"/>
    <property type="molecule type" value="Genomic_DNA"/>
</dbReference>
<dbReference type="Proteomes" id="UP000188298">
    <property type="component" value="Chromosome"/>
</dbReference>
<sequence>MSFKIKILGIALAAIMLNSGCAKKAEVEQKNIAQCEVFKTFASATFEVEGDMAEAIEKTAKKALTKSCFKKSSDSNANLRIKLEAKKTLQTESGFIQDKHDNSFDITIHAIMLIPTDQGGLTTLTSTQNAKLNLKSSQIADLGSKSEITEKDINNLVEENVLIALKNLFKDMP</sequence>
<evidence type="ECO:0000256" key="1">
    <source>
        <dbReference type="SAM" id="SignalP"/>
    </source>
</evidence>
<proteinExistence type="predicted"/>
<feature type="chain" id="PRO_5012185153" description="DUF4468 domain-containing protein" evidence="1">
    <location>
        <begin position="25"/>
        <end position="173"/>
    </location>
</feature>